<dbReference type="PROSITE" id="PS00028">
    <property type="entry name" value="ZINC_FINGER_C2H2_1"/>
    <property type="match status" value="1"/>
</dbReference>
<evidence type="ECO:0000313" key="12">
    <source>
        <dbReference type="Proteomes" id="UP000243579"/>
    </source>
</evidence>
<dbReference type="EMBL" id="JNBR01002405">
    <property type="protein sequence ID" value="OQR83012.1"/>
    <property type="molecule type" value="Genomic_DNA"/>
</dbReference>
<dbReference type="Pfam" id="PF00612">
    <property type="entry name" value="IQ"/>
    <property type="match status" value="1"/>
</dbReference>
<evidence type="ECO:0000256" key="6">
    <source>
        <dbReference type="ARBA" id="ARBA00023273"/>
    </source>
</evidence>
<gene>
    <name evidence="11" type="ORF">ACHHYP_15254</name>
</gene>
<evidence type="ECO:0000256" key="2">
    <source>
        <dbReference type="ARBA" id="ARBA00004120"/>
    </source>
</evidence>
<keyword evidence="12" id="KW-1185">Reference proteome</keyword>
<dbReference type="GO" id="GO:0005814">
    <property type="term" value="C:centriole"/>
    <property type="evidence" value="ECO:0007669"/>
    <property type="project" value="UniProtKB-SubCell"/>
</dbReference>
<keyword evidence="5" id="KW-0963">Cytoplasm</keyword>
<feature type="compositionally biased region" description="Basic and acidic residues" evidence="9">
    <location>
        <begin position="921"/>
        <end position="948"/>
    </location>
</feature>
<dbReference type="InterPro" id="IPR013087">
    <property type="entry name" value="Znf_C2H2_type"/>
</dbReference>
<dbReference type="Proteomes" id="UP000243579">
    <property type="component" value="Unassembled WGS sequence"/>
</dbReference>
<evidence type="ECO:0000256" key="3">
    <source>
        <dbReference type="ARBA" id="ARBA00009131"/>
    </source>
</evidence>
<comment type="caution">
    <text evidence="11">The sequence shown here is derived from an EMBL/GenBank/DDBJ whole genome shotgun (WGS) entry which is preliminary data.</text>
</comment>
<evidence type="ECO:0000256" key="7">
    <source>
        <dbReference type="PROSITE-ProRule" id="PRU00042"/>
    </source>
</evidence>
<dbReference type="OrthoDB" id="515971at2759"/>
<evidence type="ECO:0000256" key="8">
    <source>
        <dbReference type="SAM" id="Coils"/>
    </source>
</evidence>
<comment type="subcellular location">
    <subcellularLocation>
        <location evidence="2">Cytoplasm</location>
        <location evidence="2">Cytoskeleton</location>
        <location evidence="2">Cilium basal body</location>
    </subcellularLocation>
    <subcellularLocation>
        <location evidence="1">Cytoplasm</location>
        <location evidence="1">Cytoskeleton</location>
        <location evidence="1">Microtubule organizing center</location>
        <location evidence="1">Centrosome</location>
        <location evidence="1">Centriole</location>
    </subcellularLocation>
</comment>
<evidence type="ECO:0000256" key="1">
    <source>
        <dbReference type="ARBA" id="ARBA00004114"/>
    </source>
</evidence>
<feature type="coiled-coil region" evidence="8">
    <location>
        <begin position="160"/>
        <end position="208"/>
    </location>
</feature>
<keyword evidence="7" id="KW-0862">Zinc</keyword>
<protein>
    <recommendedName>
        <fullName evidence="10">C2H2-type domain-containing protein</fullName>
    </recommendedName>
</protein>
<feature type="region of interest" description="Disordered" evidence="9">
    <location>
        <begin position="906"/>
        <end position="973"/>
    </location>
</feature>
<keyword evidence="6" id="KW-0966">Cell projection</keyword>
<keyword evidence="7" id="KW-0863">Zinc-finger</keyword>
<sequence length="1031" mass="113494">MEGEGVDPRYIRQASSRADRRVLHGGGSSSSGLFSPLTQLHSAFHKKHDHRRRPEPSQSMVYGRPLQARRAIQLPPRPFSFRQRQGKLDTRTIAQIDLNKVVRETDIDTIQNHLENLAFSDVTLQDVNQYSDEYFLKLFQVAQLTVEYLLNVQESLVLHTEDLETQCDRVASECKTLEEENGKFDAEIALLKQEIKQKQNTIATFEMMLLSQQAKAPGQTPAPANAPVDCVFCNKKFLSTEYLLKHQKKKHFDDYAKRKAPKPAPLLAPATPPVMVPAPLEPTPLPVQAPQPTPSEPVEPAKPDVALVTALVTANTSVLTKQMETLQAQLLQDKTERAKETQALQQQQNAFAQSIVEQMARMQQALQDMQARSQADWMHFTEELLRSKAPVRAPEHIGAVVNDHDEQLTRAMVQDLMKQREKELERRLALEAEQREWATRERQLEQQLLDERQKHTTSELTLTHLMALEAHKYGLDYGLPPPVLAAVTEAVVDAPSPKPAPVAEPTPTPVVVAEKKVPPPLLERKPSVKGPESTVEAQNPIVESPKPTANAVDPTVKAAVPTVKAAVPTVQALKSTVKAPEPIVVEPPPTSLPVEPVEDPVVDDAPHRAATAIQRVVRGASTRRRLAHPHSWLLRLQGHDVVVHVAPETTALDVRRAIATELGGIELHRVLLHDAPSGAELPGGHRVFETNGHLEVEIIPALHADDHHLAVIDELVADHAALATRLQSLRTETLPPHVRPESAAVAAAVVCVQRLARGMLARREAAGRRLDQLVDARLARLQAATLGRIERKPTPAEQHKRRVQDALHARLVQFHVGKAADRIPRRLSTDAFKISMQQLHAARLAQPPEVQTRIAGLVAMIHDAAIAEFDPQAAKEQEATAAAATSIQSVARAVLARQMLAKLRAQHAPAADDNGVVESDAESKEAKPSEKEDSEAKPSEKEDSPSEKEDSEPVMTIDEFNGDAPKAADEKRASLEAQAKAVLADEYEEERAQLQALKATEAKPSRGISPFSASGLQSLRAKRGSISQNAR</sequence>
<dbReference type="InterPro" id="IPR032714">
    <property type="entry name" value="DZIP1_N"/>
</dbReference>
<feature type="compositionally biased region" description="Pro residues" evidence="9">
    <location>
        <begin position="262"/>
        <end position="297"/>
    </location>
</feature>
<keyword evidence="5" id="KW-0206">Cytoskeleton</keyword>
<dbReference type="GO" id="GO:0005737">
    <property type="term" value="C:cytoplasm"/>
    <property type="evidence" value="ECO:0007669"/>
    <property type="project" value="TreeGrafter"/>
</dbReference>
<keyword evidence="7" id="KW-0479">Metal-binding</keyword>
<feature type="region of interest" description="Disordered" evidence="9">
    <location>
        <begin position="262"/>
        <end position="300"/>
    </location>
</feature>
<proteinExistence type="inferred from homology"/>
<feature type="region of interest" description="Disordered" evidence="9">
    <location>
        <begin position="1"/>
        <end position="35"/>
    </location>
</feature>
<dbReference type="PANTHER" id="PTHR21502">
    <property type="entry name" value="ZINC FINGER PROTEIN DZIP1"/>
    <property type="match status" value="1"/>
</dbReference>
<keyword evidence="4 8" id="KW-0175">Coiled coil</keyword>
<dbReference type="PROSITE" id="PS50157">
    <property type="entry name" value="ZINC_FINGER_C2H2_2"/>
    <property type="match status" value="1"/>
</dbReference>
<dbReference type="InterPro" id="IPR000048">
    <property type="entry name" value="IQ_motif_EF-hand-BS"/>
</dbReference>
<reference evidence="11 12" key="1">
    <citation type="journal article" date="2014" name="Genome Biol. Evol.">
        <title>The secreted proteins of Achlya hypogyna and Thraustotheca clavata identify the ancestral oomycete secretome and reveal gene acquisitions by horizontal gene transfer.</title>
        <authorList>
            <person name="Misner I."/>
            <person name="Blouin N."/>
            <person name="Leonard G."/>
            <person name="Richards T.A."/>
            <person name="Lane C.E."/>
        </authorList>
    </citation>
    <scope>NUCLEOTIDE SEQUENCE [LARGE SCALE GENOMIC DNA]</scope>
    <source>
        <strain evidence="11 12">ATCC 48635</strain>
    </source>
</reference>
<dbReference type="GO" id="GO:0008270">
    <property type="term" value="F:zinc ion binding"/>
    <property type="evidence" value="ECO:0007669"/>
    <property type="project" value="UniProtKB-KW"/>
</dbReference>
<dbReference type="PANTHER" id="PTHR21502:SF3">
    <property type="entry name" value="CILIUM ASSEMBLY PROTEIN DZIP1L"/>
    <property type="match status" value="1"/>
</dbReference>
<feature type="compositionally biased region" description="Basic and acidic residues" evidence="9">
    <location>
        <begin position="1"/>
        <end position="10"/>
    </location>
</feature>
<evidence type="ECO:0000256" key="5">
    <source>
        <dbReference type="ARBA" id="ARBA00023212"/>
    </source>
</evidence>
<dbReference type="AlphaFoldDB" id="A0A1V9YBD5"/>
<evidence type="ECO:0000256" key="4">
    <source>
        <dbReference type="ARBA" id="ARBA00023054"/>
    </source>
</evidence>
<evidence type="ECO:0000256" key="9">
    <source>
        <dbReference type="SAM" id="MobiDB-lite"/>
    </source>
</evidence>
<name>A0A1V9YBD5_ACHHY</name>
<evidence type="ECO:0000313" key="11">
    <source>
        <dbReference type="EMBL" id="OQR83012.1"/>
    </source>
</evidence>
<feature type="domain" description="C2H2-type" evidence="10">
    <location>
        <begin position="228"/>
        <end position="256"/>
    </location>
</feature>
<dbReference type="InterPro" id="IPR051241">
    <property type="entry name" value="DZIP_RILPL"/>
</dbReference>
<evidence type="ECO:0000259" key="10">
    <source>
        <dbReference type="PROSITE" id="PS50157"/>
    </source>
</evidence>
<dbReference type="PROSITE" id="PS50096">
    <property type="entry name" value="IQ"/>
    <property type="match status" value="3"/>
</dbReference>
<dbReference type="Pfam" id="PF13815">
    <property type="entry name" value="Dzip-like_N"/>
    <property type="match status" value="1"/>
</dbReference>
<comment type="similarity">
    <text evidence="3">Belongs to the DZIP C2H2-type zinc-finger protein family.</text>
</comment>
<accession>A0A1V9YBD5</accession>
<organism evidence="11 12">
    <name type="scientific">Achlya hypogyna</name>
    <name type="common">Oomycete</name>
    <name type="synonym">Protoachlya hypogyna</name>
    <dbReference type="NCBI Taxonomy" id="1202772"/>
    <lineage>
        <taxon>Eukaryota</taxon>
        <taxon>Sar</taxon>
        <taxon>Stramenopiles</taxon>
        <taxon>Oomycota</taxon>
        <taxon>Saprolegniomycetes</taxon>
        <taxon>Saprolegniales</taxon>
        <taxon>Achlyaceae</taxon>
        <taxon>Achlya</taxon>
    </lineage>
</organism>
<feature type="region of interest" description="Disordered" evidence="9">
    <location>
        <begin position="985"/>
        <end position="1031"/>
    </location>
</feature>
<dbReference type="SMART" id="SM00015">
    <property type="entry name" value="IQ"/>
    <property type="match status" value="3"/>
</dbReference>